<accession>V2WC41</accession>
<dbReference type="eggNOG" id="COG1538">
    <property type="taxonomic scope" value="Bacteria"/>
</dbReference>
<keyword evidence="1" id="KW-0732">Signal</keyword>
<reference evidence="2 3" key="1">
    <citation type="submission" date="2013-10" db="EMBL/GenBank/DDBJ databases">
        <title>The Genome Sequence of Acinetobacter tjernbergiae CIP107465.</title>
        <authorList>
            <consortium name="The Broad Institute Genomics Platform"/>
            <consortium name="The Broad Institute Genome Sequencing Center for Infectious Disease"/>
            <person name="Cerqueira G."/>
            <person name="Feldgarden M."/>
            <person name="Courvalin P."/>
            <person name="Grillot-Courvalin C."/>
            <person name="Clermont D."/>
            <person name="Rocha E."/>
            <person name="Yoon E.-J."/>
            <person name="Nemec A."/>
            <person name="Young S.K."/>
            <person name="Zeng Q."/>
            <person name="Gargeya S."/>
            <person name="Fitzgerald M."/>
            <person name="Abouelleil A."/>
            <person name="Alvarado L."/>
            <person name="Berlin A.M."/>
            <person name="Chapman S.B."/>
            <person name="Gainer-Dewar J."/>
            <person name="Goldberg J."/>
            <person name="Gnerre S."/>
            <person name="Griggs A."/>
            <person name="Gujja S."/>
            <person name="Hansen M."/>
            <person name="Howarth C."/>
            <person name="Imamovic A."/>
            <person name="Ireland A."/>
            <person name="Larimer J."/>
            <person name="McCowan C."/>
            <person name="Murphy C."/>
            <person name="Pearson M."/>
            <person name="Poon T.W."/>
            <person name="Priest M."/>
            <person name="Roberts A."/>
            <person name="Saif S."/>
            <person name="Shea T."/>
            <person name="Sykes S."/>
            <person name="Wortman J."/>
            <person name="Nusbaum C."/>
            <person name="Birren B."/>
        </authorList>
    </citation>
    <scope>NUCLEOTIDE SEQUENCE [LARGE SCALE GENOMIC DNA]</scope>
    <source>
        <strain evidence="2 3">CIP 107465</strain>
    </source>
</reference>
<protein>
    <recommendedName>
        <fullName evidence="4">Outer membrane protein oprM</fullName>
    </recommendedName>
</protein>
<dbReference type="AlphaFoldDB" id="V2WC41"/>
<keyword evidence="3" id="KW-1185">Reference proteome</keyword>
<gene>
    <name evidence="2" type="ORF">F990_00130</name>
</gene>
<dbReference type="EMBL" id="AYEV01000001">
    <property type="protein sequence ID" value="ESK57594.1"/>
    <property type="molecule type" value="Genomic_DNA"/>
</dbReference>
<dbReference type="Proteomes" id="UP000017404">
    <property type="component" value="Unassembled WGS sequence"/>
</dbReference>
<organism evidence="2 3">
    <name type="scientific">Acinetobacter tjernbergiae DSM 14971 = CIP 107465</name>
    <dbReference type="NCBI Taxonomy" id="1120928"/>
    <lineage>
        <taxon>Bacteria</taxon>
        <taxon>Pseudomonadati</taxon>
        <taxon>Pseudomonadota</taxon>
        <taxon>Gammaproteobacteria</taxon>
        <taxon>Moraxellales</taxon>
        <taxon>Moraxellaceae</taxon>
        <taxon>Acinetobacter</taxon>
    </lineage>
</organism>
<evidence type="ECO:0008006" key="4">
    <source>
        <dbReference type="Google" id="ProtNLM"/>
    </source>
</evidence>
<evidence type="ECO:0000313" key="2">
    <source>
        <dbReference type="EMBL" id="ESK57594.1"/>
    </source>
</evidence>
<proteinExistence type="predicted"/>
<sequence length="72" mass="8190">MTLLKQNWLLCSLMGSLLLAGCSLAPEYQPAQVVIPLQFKEADLQRGDQNWKISQAANAQSRSEWWHVFKDS</sequence>
<dbReference type="STRING" id="202955.GCA_000759995_03385"/>
<comment type="caution">
    <text evidence="2">The sequence shown here is derived from an EMBL/GenBank/DDBJ whole genome shotgun (WGS) entry which is preliminary data.</text>
</comment>
<dbReference type="PATRIC" id="fig|1120928.5.peg.133"/>
<feature type="signal peptide" evidence="1">
    <location>
        <begin position="1"/>
        <end position="25"/>
    </location>
</feature>
<dbReference type="PROSITE" id="PS51257">
    <property type="entry name" value="PROKAR_LIPOPROTEIN"/>
    <property type="match status" value="1"/>
</dbReference>
<evidence type="ECO:0000256" key="1">
    <source>
        <dbReference type="SAM" id="SignalP"/>
    </source>
</evidence>
<feature type="chain" id="PRO_5004711640" description="Outer membrane protein oprM" evidence="1">
    <location>
        <begin position="26"/>
        <end position="72"/>
    </location>
</feature>
<name>V2WC41_9GAMM</name>
<evidence type="ECO:0000313" key="3">
    <source>
        <dbReference type="Proteomes" id="UP000017404"/>
    </source>
</evidence>